<dbReference type="PANTHER" id="PTHR47506">
    <property type="entry name" value="TRANSCRIPTIONAL REGULATORY PROTEIN"/>
    <property type="match status" value="1"/>
</dbReference>
<dbReference type="InterPro" id="IPR001647">
    <property type="entry name" value="HTH_TetR"/>
</dbReference>
<dbReference type="PANTHER" id="PTHR47506:SF3">
    <property type="entry name" value="HTH-TYPE TRANSCRIPTIONAL REGULATOR LMRA"/>
    <property type="match status" value="1"/>
</dbReference>
<evidence type="ECO:0000313" key="7">
    <source>
        <dbReference type="Proteomes" id="UP001499933"/>
    </source>
</evidence>
<dbReference type="SUPFAM" id="SSF46689">
    <property type="entry name" value="Homeodomain-like"/>
    <property type="match status" value="1"/>
</dbReference>
<keyword evidence="1" id="KW-0805">Transcription regulation</keyword>
<proteinExistence type="predicted"/>
<evidence type="ECO:0000256" key="4">
    <source>
        <dbReference type="PROSITE-ProRule" id="PRU00335"/>
    </source>
</evidence>
<accession>A0ABN2Q5Q6</accession>
<sequence length="191" mass="19931">MTAGVRGRMIDTAVVLLAKHGYQATSFSTVLEASGAPRGSIYHHFPDGKDQLIGEAVRVAGDRAIALLDSLEGRGPIDIAHGFLQMWRALLVATDTRVGCSVLAVTVSAPTAQLRDAAGAAFAGWRGRLAELLVAGGAERSEADRFAALLIAGSEGAVVMARASGSLEPFDTVADQLEQVAARLSPDPRRP</sequence>
<feature type="domain" description="HTH tetR-type" evidence="5">
    <location>
        <begin position="3"/>
        <end position="63"/>
    </location>
</feature>
<dbReference type="Proteomes" id="UP001499933">
    <property type="component" value="Unassembled WGS sequence"/>
</dbReference>
<organism evidence="6 7">
    <name type="scientific">Microbacterium deminutum</name>
    <dbReference type="NCBI Taxonomy" id="344164"/>
    <lineage>
        <taxon>Bacteria</taxon>
        <taxon>Bacillati</taxon>
        <taxon>Actinomycetota</taxon>
        <taxon>Actinomycetes</taxon>
        <taxon>Micrococcales</taxon>
        <taxon>Microbacteriaceae</taxon>
        <taxon>Microbacterium</taxon>
    </lineage>
</organism>
<dbReference type="Pfam" id="PF21993">
    <property type="entry name" value="TetR_C_13_2"/>
    <property type="match status" value="1"/>
</dbReference>
<evidence type="ECO:0000256" key="2">
    <source>
        <dbReference type="ARBA" id="ARBA00023125"/>
    </source>
</evidence>
<dbReference type="PRINTS" id="PR00455">
    <property type="entry name" value="HTHTETR"/>
</dbReference>
<evidence type="ECO:0000259" key="5">
    <source>
        <dbReference type="PROSITE" id="PS50977"/>
    </source>
</evidence>
<dbReference type="Pfam" id="PF00440">
    <property type="entry name" value="TetR_N"/>
    <property type="match status" value="1"/>
</dbReference>
<keyword evidence="7" id="KW-1185">Reference proteome</keyword>
<dbReference type="PROSITE" id="PS50977">
    <property type="entry name" value="HTH_TETR_2"/>
    <property type="match status" value="1"/>
</dbReference>
<dbReference type="InterPro" id="IPR054156">
    <property type="entry name" value="YxaF_TetR_C"/>
</dbReference>
<dbReference type="InterPro" id="IPR009057">
    <property type="entry name" value="Homeodomain-like_sf"/>
</dbReference>
<reference evidence="6 7" key="1">
    <citation type="journal article" date="2019" name="Int. J. Syst. Evol. Microbiol.">
        <title>The Global Catalogue of Microorganisms (GCM) 10K type strain sequencing project: providing services to taxonomists for standard genome sequencing and annotation.</title>
        <authorList>
            <consortium name="The Broad Institute Genomics Platform"/>
            <consortium name="The Broad Institute Genome Sequencing Center for Infectious Disease"/>
            <person name="Wu L."/>
            <person name="Ma J."/>
        </authorList>
    </citation>
    <scope>NUCLEOTIDE SEQUENCE [LARGE SCALE GENOMIC DNA]</scope>
    <source>
        <strain evidence="6 7">JCM 14901</strain>
    </source>
</reference>
<keyword evidence="3" id="KW-0804">Transcription</keyword>
<evidence type="ECO:0000256" key="1">
    <source>
        <dbReference type="ARBA" id="ARBA00023015"/>
    </source>
</evidence>
<comment type="caution">
    <text evidence="6">The sequence shown here is derived from an EMBL/GenBank/DDBJ whole genome shotgun (WGS) entry which is preliminary data.</text>
</comment>
<evidence type="ECO:0000256" key="3">
    <source>
        <dbReference type="ARBA" id="ARBA00023163"/>
    </source>
</evidence>
<dbReference type="Gene3D" id="1.10.357.10">
    <property type="entry name" value="Tetracycline Repressor, domain 2"/>
    <property type="match status" value="1"/>
</dbReference>
<dbReference type="EMBL" id="BAAAOG010000001">
    <property type="protein sequence ID" value="GAA1942695.1"/>
    <property type="molecule type" value="Genomic_DNA"/>
</dbReference>
<evidence type="ECO:0000313" key="6">
    <source>
        <dbReference type="EMBL" id="GAA1942695.1"/>
    </source>
</evidence>
<feature type="DNA-binding region" description="H-T-H motif" evidence="4">
    <location>
        <begin position="26"/>
        <end position="45"/>
    </location>
</feature>
<keyword evidence="2 4" id="KW-0238">DNA-binding</keyword>
<dbReference type="RefSeq" id="WP_344089980.1">
    <property type="nucleotide sequence ID" value="NZ_BAAAOG010000001.1"/>
</dbReference>
<gene>
    <name evidence="6" type="ORF">GCM10009776_00550</name>
</gene>
<name>A0ABN2Q5Q6_9MICO</name>
<dbReference type="InterPro" id="IPR036271">
    <property type="entry name" value="Tet_transcr_reg_TetR-rel_C_sf"/>
</dbReference>
<protein>
    <submittedName>
        <fullName evidence="6">TetR/AcrR family transcriptional regulator</fullName>
    </submittedName>
</protein>
<dbReference type="SUPFAM" id="SSF48498">
    <property type="entry name" value="Tetracyclin repressor-like, C-terminal domain"/>
    <property type="match status" value="1"/>
</dbReference>